<proteinExistence type="predicted"/>
<gene>
    <name evidence="1" type="ORF">QCO44_11690</name>
</gene>
<dbReference type="RefSeq" id="WP_368847990.1">
    <property type="nucleotide sequence ID" value="NZ_CP194411.1"/>
</dbReference>
<keyword evidence="2" id="KW-1185">Reference proteome</keyword>
<dbReference type="Proteomes" id="UP001559623">
    <property type="component" value="Unassembled WGS sequence"/>
</dbReference>
<evidence type="ECO:0000313" key="1">
    <source>
        <dbReference type="EMBL" id="MEX5286272.1"/>
    </source>
</evidence>
<protein>
    <submittedName>
        <fullName evidence="1">TM1812 family CRISPR-associated protein</fullName>
    </submittedName>
</protein>
<organism evidence="1 2">
    <name type="scientific">Selenomonas sputigena</name>
    <dbReference type="NCBI Taxonomy" id="69823"/>
    <lineage>
        <taxon>Bacteria</taxon>
        <taxon>Bacillati</taxon>
        <taxon>Bacillota</taxon>
        <taxon>Negativicutes</taxon>
        <taxon>Selenomonadales</taxon>
        <taxon>Selenomonadaceae</taxon>
        <taxon>Selenomonas</taxon>
    </lineage>
</organism>
<evidence type="ECO:0000313" key="2">
    <source>
        <dbReference type="Proteomes" id="UP001559623"/>
    </source>
</evidence>
<reference evidence="1 2" key="1">
    <citation type="submission" date="2023-04" db="EMBL/GenBank/DDBJ databases">
        <title>Genome Sequence of Selenomonas sputigena ATCC 33150.</title>
        <authorList>
            <person name="Miller D.P."/>
            <person name="Anvari S."/>
            <person name="Polson S.W."/>
            <person name="Macdonald M."/>
            <person name="Mcdowell J.V."/>
        </authorList>
    </citation>
    <scope>NUCLEOTIDE SEQUENCE [LARGE SCALE GENOMIC DNA]</scope>
    <source>
        <strain evidence="1 2">ATCC 33150</strain>
    </source>
</reference>
<name>A0ABV3X9P1_9FIRM</name>
<comment type="caution">
    <text evidence="1">The sequence shown here is derived from an EMBL/GenBank/DDBJ whole genome shotgun (WGS) entry which is preliminary data.</text>
</comment>
<sequence length="611" mass="70826">MSEVKKQYHVMLAFASLIPSMKETKYYGIDRRTLFTGVQSNEAGICQVQEMLRPNGLDRIILIVSETANQPAEIKSESDKQKWQQFLDSKNKDSMSPVDFLKTRISDKYPNLEDKFMDIPYSENDSTRDSMNRIAEVAAHVQEVVDKVRETSENTEDAEIILHADMTGGFRYAAMMMLAIMQLSKYMGAKIGHVIYSELPPRERPNDPGRIRVADDIHRMFDLIAGADEFQKYGSVQALEEYFGDTEKYGAAFQELFHAMRRFSDAIRICRTSVIEHEMGELAEKIRHFRDNKGSAIEEEMFAKIIGVIEKEYGSVIINADEPKADRRLDIIAWCVRKKFLQQAMTLCSEWIPGILVEKRICYTEDLWTIRECRKMGKSSMQSWQQQFIIKYGPKEKTNKKFPVGDCEKMIRYILENRAKKFIKELPKEMQPKLITFFSDYEKDYERRHTLNLKKNEVPRIPDLSAKHPLLKKIIHSYFESIDQKKPLSYADLPNRLSKLKESQLLPLFGISAEVAEKYDSQHTGQDDYAAEKKALWERRAKQYRAMLQGEAGSHVMHTDKSIPEALEFLHGYFKIRNERNQSNHAVKDAVQENTALEQSIAAYIKALRNV</sequence>
<accession>A0ABV3X9P1</accession>
<dbReference type="EMBL" id="JARVLH010000009">
    <property type="protein sequence ID" value="MEX5286272.1"/>
    <property type="molecule type" value="Genomic_DNA"/>
</dbReference>